<evidence type="ECO:0000256" key="3">
    <source>
        <dbReference type="ARBA" id="ARBA00023163"/>
    </source>
</evidence>
<dbReference type="SUPFAM" id="SSF53822">
    <property type="entry name" value="Periplasmic binding protein-like I"/>
    <property type="match status" value="1"/>
</dbReference>
<gene>
    <name evidence="5" type="ORF">SAE02_17750</name>
</gene>
<sequence length="363" mass="39684">MNVAPRPIRTPHPDPGGPEVPANVTIKQIAREAGVGIATVSRVMHNHHSVSEDLRQRVRKAIDRLGYEPNPAAQAMRTRSSRTIACAIRDISIPEFASFVWSAERIIRDAGYTLILTNTGDDPRHEADLLKVFAKRRIDGLLLTKSAEAVPELEDAIARVNAPVVLIDREAGNLADSVVIDHRRGIRAAVDHLASFGHTRIALLTGKPHMRPSRERIEGYREGLAANGIPFDERMLQTESFVAEQCFRTTSFMLDGTDRPTAIIAGGMSLLVGVLKAVSLRGLRIPDDLSIVAGCDSDLALLTSPPTTAIRWDIQAWGKASAELLLDRIGGRHSGPGRQMMLPTELVIRGSCGRPPERRSDRP</sequence>
<dbReference type="GO" id="GO:0000976">
    <property type="term" value="F:transcription cis-regulatory region binding"/>
    <property type="evidence" value="ECO:0007669"/>
    <property type="project" value="TreeGrafter"/>
</dbReference>
<dbReference type="CDD" id="cd01392">
    <property type="entry name" value="HTH_LacI"/>
    <property type="match status" value="1"/>
</dbReference>
<accession>A0A512DMC9</accession>
<evidence type="ECO:0000313" key="5">
    <source>
        <dbReference type="EMBL" id="GEO37627.1"/>
    </source>
</evidence>
<name>A0A512DMC9_9PROT</name>
<evidence type="ECO:0000313" key="6">
    <source>
        <dbReference type="Proteomes" id="UP000321523"/>
    </source>
</evidence>
<keyword evidence="3" id="KW-0804">Transcription</keyword>
<proteinExistence type="predicted"/>
<evidence type="ECO:0000259" key="4">
    <source>
        <dbReference type="PROSITE" id="PS50932"/>
    </source>
</evidence>
<dbReference type="InterPro" id="IPR010982">
    <property type="entry name" value="Lambda_DNA-bd_dom_sf"/>
</dbReference>
<dbReference type="InterPro" id="IPR000843">
    <property type="entry name" value="HTH_LacI"/>
</dbReference>
<evidence type="ECO:0000256" key="2">
    <source>
        <dbReference type="ARBA" id="ARBA00023125"/>
    </source>
</evidence>
<dbReference type="OrthoDB" id="7170131at2"/>
<dbReference type="Proteomes" id="UP000321523">
    <property type="component" value="Unassembled WGS sequence"/>
</dbReference>
<dbReference type="InterPro" id="IPR046335">
    <property type="entry name" value="LacI/GalR-like_sensor"/>
</dbReference>
<dbReference type="AlphaFoldDB" id="A0A512DMC9"/>
<keyword evidence="1" id="KW-0805">Transcription regulation</keyword>
<dbReference type="PANTHER" id="PTHR30146">
    <property type="entry name" value="LACI-RELATED TRANSCRIPTIONAL REPRESSOR"/>
    <property type="match status" value="1"/>
</dbReference>
<dbReference type="SUPFAM" id="SSF47413">
    <property type="entry name" value="lambda repressor-like DNA-binding domains"/>
    <property type="match status" value="1"/>
</dbReference>
<dbReference type="GO" id="GO:0003700">
    <property type="term" value="F:DNA-binding transcription factor activity"/>
    <property type="evidence" value="ECO:0007669"/>
    <property type="project" value="TreeGrafter"/>
</dbReference>
<dbReference type="CDD" id="cd06281">
    <property type="entry name" value="PBP1_LacI-like"/>
    <property type="match status" value="1"/>
</dbReference>
<keyword evidence="6" id="KW-1185">Reference proteome</keyword>
<dbReference type="Gene3D" id="3.40.50.2300">
    <property type="match status" value="2"/>
</dbReference>
<dbReference type="RefSeq" id="WP_052830853.1">
    <property type="nucleotide sequence ID" value="NZ_BJYZ01000007.1"/>
</dbReference>
<protein>
    <submittedName>
        <fullName evidence="5">Transcriptional regulator</fullName>
    </submittedName>
</protein>
<reference evidence="5 6" key="1">
    <citation type="submission" date="2019-07" db="EMBL/GenBank/DDBJ databases">
        <title>Whole genome shotgun sequence of Skermanella aerolata NBRC 106429.</title>
        <authorList>
            <person name="Hosoyama A."/>
            <person name="Uohara A."/>
            <person name="Ohji S."/>
            <person name="Ichikawa N."/>
        </authorList>
    </citation>
    <scope>NUCLEOTIDE SEQUENCE [LARGE SCALE GENOMIC DNA]</scope>
    <source>
        <strain evidence="5 6">NBRC 106429</strain>
    </source>
</reference>
<feature type="domain" description="HTH lacI-type" evidence="4">
    <location>
        <begin position="24"/>
        <end position="78"/>
    </location>
</feature>
<dbReference type="Pfam" id="PF00356">
    <property type="entry name" value="LacI"/>
    <property type="match status" value="1"/>
</dbReference>
<keyword evidence="2" id="KW-0238">DNA-binding</keyword>
<evidence type="ECO:0000256" key="1">
    <source>
        <dbReference type="ARBA" id="ARBA00023015"/>
    </source>
</evidence>
<dbReference type="Gene3D" id="1.10.260.40">
    <property type="entry name" value="lambda repressor-like DNA-binding domains"/>
    <property type="match status" value="1"/>
</dbReference>
<dbReference type="SMART" id="SM00354">
    <property type="entry name" value="HTH_LACI"/>
    <property type="match status" value="1"/>
</dbReference>
<dbReference type="PROSITE" id="PS50932">
    <property type="entry name" value="HTH_LACI_2"/>
    <property type="match status" value="1"/>
</dbReference>
<comment type="caution">
    <text evidence="5">The sequence shown here is derived from an EMBL/GenBank/DDBJ whole genome shotgun (WGS) entry which is preliminary data.</text>
</comment>
<dbReference type="PANTHER" id="PTHR30146:SF138">
    <property type="entry name" value="TRANSCRIPTIONAL REGULATORY PROTEIN"/>
    <property type="match status" value="1"/>
</dbReference>
<dbReference type="EMBL" id="BJYZ01000007">
    <property type="protein sequence ID" value="GEO37627.1"/>
    <property type="molecule type" value="Genomic_DNA"/>
</dbReference>
<dbReference type="InterPro" id="IPR028082">
    <property type="entry name" value="Peripla_BP_I"/>
</dbReference>
<organism evidence="5 6">
    <name type="scientific">Skermanella aerolata</name>
    <dbReference type="NCBI Taxonomy" id="393310"/>
    <lineage>
        <taxon>Bacteria</taxon>
        <taxon>Pseudomonadati</taxon>
        <taxon>Pseudomonadota</taxon>
        <taxon>Alphaproteobacteria</taxon>
        <taxon>Rhodospirillales</taxon>
        <taxon>Azospirillaceae</taxon>
        <taxon>Skermanella</taxon>
    </lineage>
</organism>
<dbReference type="Pfam" id="PF13377">
    <property type="entry name" value="Peripla_BP_3"/>
    <property type="match status" value="1"/>
</dbReference>